<dbReference type="RefSeq" id="WP_002705831.1">
    <property type="nucleotide sequence ID" value="NZ_AGRW01000052.1"/>
</dbReference>
<feature type="chain" id="PRO_5003608865" description="DUF4129 domain-containing protein" evidence="2">
    <location>
        <begin position="21"/>
        <end position="336"/>
    </location>
</feature>
<reference evidence="3 4" key="1">
    <citation type="submission" date="2011-09" db="EMBL/GenBank/DDBJ databases">
        <title>The draft genome of Treponema saccharophilum DSM 2985.</title>
        <authorList>
            <consortium name="US DOE Joint Genome Institute (JGI-PGF)"/>
            <person name="Lucas S."/>
            <person name="Copeland A."/>
            <person name="Lapidus A."/>
            <person name="Glavina del Rio T."/>
            <person name="Dalin E."/>
            <person name="Tice H."/>
            <person name="Bruce D."/>
            <person name="Goodwin L."/>
            <person name="Pitluck S."/>
            <person name="Peters L."/>
            <person name="Kyrpides N."/>
            <person name="Mavromatis K."/>
            <person name="Ivanova N."/>
            <person name="Markowitz V."/>
            <person name="Cheng J.-F."/>
            <person name="Hugenholtz P."/>
            <person name="Woyke T."/>
            <person name="Wu D."/>
            <person name="Gronow S."/>
            <person name="Wellnitz S."/>
            <person name="Brambilla E."/>
            <person name="Klenk H.-P."/>
            <person name="Eisen J.A."/>
        </authorList>
    </citation>
    <scope>NUCLEOTIDE SEQUENCE [LARGE SCALE GENOMIC DNA]</scope>
    <source>
        <strain evidence="3 4">DSM 2985</strain>
    </source>
</reference>
<gene>
    <name evidence="3" type="ORF">TresaDRAFT_0912</name>
</gene>
<proteinExistence type="predicted"/>
<dbReference type="eggNOG" id="ENOG5033HFX">
    <property type="taxonomic scope" value="Bacteria"/>
</dbReference>
<keyword evidence="1" id="KW-0472">Membrane</keyword>
<feature type="signal peptide" evidence="2">
    <location>
        <begin position="1"/>
        <end position="20"/>
    </location>
</feature>
<sequence length="336" mass="36478">MIFRAVLLALVCLSALPAFSVDSSPEARQLVIPKNIFVGDTVVIRYEFSSDVCPFPAEVAELSVVELSPDYSVFARLSGKCLVKSVEVSRTGSLYSLRAEIVPWKTGTIDFPAFDLGALMQFSTKSRSVPPVVWVDFEPLSVSSIAEHLGADSFRPPSAPLLVPGTKLILGLVLVAAIALFSAFVFSLTRIPAISAFFSRLVVSLSLKKNARIALRNFRRLLKNSDSLGDVEFAARVQSVSRNYLSGLLGEEFSSATTGDLPRVFSSVFGDDVPPEIEIFVSVFARTDYIRFAHGLCDSEFKADERRSMVSSLIKAVSADVGSGAARDDAGFEEVW</sequence>
<dbReference type="STRING" id="907348.TresaDRAFT_0912"/>
<feature type="transmembrane region" description="Helical" evidence="1">
    <location>
        <begin position="168"/>
        <end position="188"/>
    </location>
</feature>
<dbReference type="AlphaFoldDB" id="H7EN23"/>
<protein>
    <recommendedName>
        <fullName evidence="5">DUF4129 domain-containing protein</fullName>
    </recommendedName>
</protein>
<evidence type="ECO:0000256" key="1">
    <source>
        <dbReference type="SAM" id="Phobius"/>
    </source>
</evidence>
<keyword evidence="1" id="KW-1133">Transmembrane helix</keyword>
<evidence type="ECO:0000256" key="2">
    <source>
        <dbReference type="SAM" id="SignalP"/>
    </source>
</evidence>
<accession>H7EN23</accession>
<dbReference type="EMBL" id="AGRW01000052">
    <property type="protein sequence ID" value="EIC01087.1"/>
    <property type="molecule type" value="Genomic_DNA"/>
</dbReference>
<keyword evidence="4" id="KW-1185">Reference proteome</keyword>
<dbReference type="OrthoDB" id="362994at2"/>
<organism evidence="3 4">
    <name type="scientific">Treponema saccharophilum DSM 2985</name>
    <dbReference type="NCBI Taxonomy" id="907348"/>
    <lineage>
        <taxon>Bacteria</taxon>
        <taxon>Pseudomonadati</taxon>
        <taxon>Spirochaetota</taxon>
        <taxon>Spirochaetia</taxon>
        <taxon>Spirochaetales</taxon>
        <taxon>Treponemataceae</taxon>
        <taxon>Treponema</taxon>
    </lineage>
</organism>
<evidence type="ECO:0008006" key="5">
    <source>
        <dbReference type="Google" id="ProtNLM"/>
    </source>
</evidence>
<comment type="caution">
    <text evidence="3">The sequence shown here is derived from an EMBL/GenBank/DDBJ whole genome shotgun (WGS) entry which is preliminary data.</text>
</comment>
<evidence type="ECO:0000313" key="4">
    <source>
        <dbReference type="Proteomes" id="UP000003571"/>
    </source>
</evidence>
<dbReference type="PATRIC" id="fig|907348.3.peg.2336"/>
<keyword evidence="2" id="KW-0732">Signal</keyword>
<evidence type="ECO:0000313" key="3">
    <source>
        <dbReference type="EMBL" id="EIC01087.1"/>
    </source>
</evidence>
<dbReference type="Proteomes" id="UP000003571">
    <property type="component" value="Unassembled WGS sequence"/>
</dbReference>
<name>H7EN23_9SPIR</name>
<keyword evidence="1" id="KW-0812">Transmembrane</keyword>